<dbReference type="EC" id="1.14.19.-" evidence="4"/>
<organism evidence="4 5">
    <name type="scientific">Actinoalloteichus hoggarensis</name>
    <dbReference type="NCBI Taxonomy" id="1470176"/>
    <lineage>
        <taxon>Bacteria</taxon>
        <taxon>Bacillati</taxon>
        <taxon>Actinomycetota</taxon>
        <taxon>Actinomycetes</taxon>
        <taxon>Pseudonocardiales</taxon>
        <taxon>Pseudonocardiaceae</taxon>
        <taxon>Actinoalloteichus</taxon>
    </lineage>
</organism>
<evidence type="ECO:0000256" key="2">
    <source>
        <dbReference type="SAM" id="Phobius"/>
    </source>
</evidence>
<dbReference type="Proteomes" id="UP000204221">
    <property type="component" value="Chromosome"/>
</dbReference>
<dbReference type="AlphaFoldDB" id="A0A221WAY0"/>
<feature type="transmembrane region" description="Helical" evidence="2">
    <location>
        <begin position="222"/>
        <end position="244"/>
    </location>
</feature>
<dbReference type="PIRSF" id="PIRSF015921">
    <property type="entry name" value="FA_sphinglp_des"/>
    <property type="match status" value="1"/>
</dbReference>
<dbReference type="InterPro" id="IPR005804">
    <property type="entry name" value="FA_desaturase_dom"/>
</dbReference>
<evidence type="ECO:0000259" key="3">
    <source>
        <dbReference type="Pfam" id="PF00487"/>
    </source>
</evidence>
<evidence type="ECO:0000313" key="5">
    <source>
        <dbReference type="Proteomes" id="UP000204221"/>
    </source>
</evidence>
<evidence type="ECO:0000313" key="4">
    <source>
        <dbReference type="EMBL" id="ASO23150.1"/>
    </source>
</evidence>
<keyword evidence="4" id="KW-0560">Oxidoreductase</keyword>
<gene>
    <name evidence="4" type="primary">desA3</name>
    <name evidence="4" type="ORF">AHOG_27765</name>
</gene>
<feature type="transmembrane region" description="Helical" evidence="2">
    <location>
        <begin position="256"/>
        <end position="274"/>
    </location>
</feature>
<feature type="domain" description="Fatty acid desaturase" evidence="3">
    <location>
        <begin position="120"/>
        <end position="378"/>
    </location>
</feature>
<keyword evidence="5" id="KW-1185">Reference proteome</keyword>
<feature type="transmembrane region" description="Helical" evidence="2">
    <location>
        <begin position="96"/>
        <end position="116"/>
    </location>
</feature>
<feature type="region of interest" description="Disordered" evidence="1">
    <location>
        <begin position="1"/>
        <end position="20"/>
    </location>
</feature>
<dbReference type="CDD" id="cd03506">
    <property type="entry name" value="Delta6-FADS-like"/>
    <property type="match status" value="1"/>
</dbReference>
<dbReference type="GO" id="GO:0016717">
    <property type="term" value="F:oxidoreductase activity, acting on paired donors, with oxidation of a pair of donors resulting in the reduction of molecular oxygen to two molecules of water"/>
    <property type="evidence" value="ECO:0007669"/>
    <property type="project" value="TreeGrafter"/>
</dbReference>
<dbReference type="EMBL" id="CP022521">
    <property type="protein sequence ID" value="ASO23150.1"/>
    <property type="molecule type" value="Genomic_DNA"/>
</dbReference>
<dbReference type="InterPro" id="IPR012171">
    <property type="entry name" value="Fatty_acid_desaturase"/>
</dbReference>
<name>A0A221WAY0_9PSEU</name>
<protein>
    <submittedName>
        <fullName evidence="4">Stearoyl-CoA 9-desaturase</fullName>
        <ecNumber evidence="4">1.14.19.-</ecNumber>
    </submittedName>
</protein>
<dbReference type="GO" id="GO:0016020">
    <property type="term" value="C:membrane"/>
    <property type="evidence" value="ECO:0007669"/>
    <property type="project" value="TreeGrafter"/>
</dbReference>
<accession>A0A221WAY0</accession>
<reference evidence="4 5" key="1">
    <citation type="submission" date="2017-07" db="EMBL/GenBank/DDBJ databases">
        <title>Complete genome sequence of Actinoalloteichus hoggarensis DSM 45943, type strain of Actinoalloteichus hoggarensis.</title>
        <authorList>
            <person name="Ruckert C."/>
            <person name="Nouioui I."/>
            <person name="Willmese J."/>
            <person name="van Wezel G."/>
            <person name="Klenk H.-P."/>
            <person name="Kalinowski J."/>
            <person name="Zotchev S.B."/>
        </authorList>
    </citation>
    <scope>NUCLEOTIDE SEQUENCE [LARGE SCALE GENOMIC DNA]</scope>
    <source>
        <strain evidence="4 5">DSM 45943</strain>
    </source>
</reference>
<dbReference type="PANTHER" id="PTHR19353">
    <property type="entry name" value="FATTY ACID DESATURASE 2"/>
    <property type="match status" value="1"/>
</dbReference>
<dbReference type="PANTHER" id="PTHR19353:SF19">
    <property type="entry name" value="DELTA(5) FATTY ACID DESATURASE C-RELATED"/>
    <property type="match status" value="1"/>
</dbReference>
<keyword evidence="2" id="KW-0472">Membrane</keyword>
<feature type="transmembrane region" description="Helical" evidence="2">
    <location>
        <begin position="280"/>
        <end position="300"/>
    </location>
</feature>
<keyword evidence="2" id="KW-1133">Transmembrane helix</keyword>
<feature type="transmembrane region" description="Helical" evidence="2">
    <location>
        <begin position="157"/>
        <end position="175"/>
    </location>
</feature>
<feature type="transmembrane region" description="Helical" evidence="2">
    <location>
        <begin position="122"/>
        <end position="145"/>
    </location>
</feature>
<dbReference type="GO" id="GO:0008610">
    <property type="term" value="P:lipid biosynthetic process"/>
    <property type="evidence" value="ECO:0007669"/>
    <property type="project" value="UniProtKB-ARBA"/>
</dbReference>
<evidence type="ECO:0000256" key="1">
    <source>
        <dbReference type="SAM" id="MobiDB-lite"/>
    </source>
</evidence>
<dbReference type="KEGG" id="ahg:AHOG_27765"/>
<proteinExistence type="predicted"/>
<feature type="region of interest" description="Disordered" evidence="1">
    <location>
        <begin position="38"/>
        <end position="72"/>
    </location>
</feature>
<dbReference type="Pfam" id="PF00487">
    <property type="entry name" value="FA_desaturase"/>
    <property type="match status" value="1"/>
</dbReference>
<sequence>MTSVLAGPMHESAQKSRRLPRLYPTRISVESAHMTNAVPSGGAAARSDSNDGSPTALMAARPEAQDATEATSSNDFAQLARRINDAGLLDRRPVYYAVRLSIVATLFVGGWVAFFLVGDSWWQIAVAVYLAIIFGQVALVAHDLAHRQVFRKRRISAFSGRLAGNVGIGMSYGWWMDKHTRHHANPNHEELDPDVSPELLIWSERQARQSSGIAKFIGRRQAFLFFPLLTLEGFNLHVASVRALFRRDLRGRGVEAVTLIGHFVLYLAALFTVLPVGKAIVFMLVHQALFGVYLGSIFAPNHKGMPTLTKEDELDFLRRQVLTSRNVTGGLVTDVALGGLNYQIEHHLFPHMPSPNLRKAKPIVRDYCRELGVPYQETSLITSYAMALKHMHEVGEPIRAAAKG</sequence>
<keyword evidence="2" id="KW-0812">Transmembrane</keyword>